<sequence length="895" mass="105275">MKLFFYIRYHTHFGESLFITGNAAELGGGRDLIEMHYFNQDFWRIELDIDVTTLDEKPLEYKYVFKGTDGELVHEFRNRTIYLKQHNVSTLKIFDMWNYSGAYPNVFYTDPFQKILLPSRKASKIEFKKNITHIFKVKAPLLGKDEVVGLLGDNEVLHQWDEEHPLLLQFDGSSWVRGVDLSRAAFPVSYKYGVYNKKTKRWLRYEDGENRRCFEHAALGEQILVQDGFINLPHNTWKGAGVAIPVFSLRSKKGLGIGEFSDLKLLTDWAVTTGLRLIQILPINDTTATHTWKDSYPYAAISAFALHPIYIHLDALLGKQHKEELLSKIKAQREALNKLDAVDYEAVLQFKLDILKALFKTEGDACLQSQEYQSFFQQHQYWLMPYAAYCYLRDKYQSPDPATWSTHNVYRPEEIALFFKPEHEGYKEVLLHCYIQYQLHLQLLDAVQYAHQKGVIIKGDIPIGIYRYGCDAWVEPELYNMQLQAGAPPDDFATTGQNWGFPTYNWPRMQQDDFAWWRKRFRQMSLYFDAFRIDHILGFFRIWSIPIDAVQGIMGHFDPCIPVHVDEFAERGIWFDYERFCKPYITDEVLQEIFGERAEEVKQNFLKKHGPREYQLLPEFDTQRKIEAWFSDKDGEAAHSMREGLYYLVSNVLLFEQENSDKKEFHFRIALDKTTSFRHLQPHIREQLWDLYIDYFYRRQNDLWRKEALKKLPQLKAATNMLICGEDLGMVPDSVPGVMQQLGILSLEIQRMPKQWGVSFFNPATAPYLSVVTPSTHDMSTIRGWWQENRSITQQFYNTELEQKGEAPYFCEPWINKAIVLQHLHAPAMWSIFQLQDLLGMSASLRRENPEEERINVPANPHHYWRYRMHITLEQLLKEKAFNEELRGYVLNSGR</sequence>
<reference evidence="13 14" key="1">
    <citation type="submission" date="2024-01" db="EMBL/GenBank/DDBJ databases">
        <title>Niabella digestum sp. nov., isolated from waste digestion system.</title>
        <authorList>
            <person name="Zhang L."/>
        </authorList>
    </citation>
    <scope>NUCLEOTIDE SEQUENCE [LARGE SCALE GENOMIC DNA]</scope>
    <source>
        <strain evidence="13 14">A18</strain>
    </source>
</reference>
<keyword evidence="9" id="KW-0119">Carbohydrate metabolism</keyword>
<dbReference type="InterPro" id="IPR017853">
    <property type="entry name" value="GH"/>
</dbReference>
<keyword evidence="6" id="KW-0963">Cytoplasm</keyword>
<evidence type="ECO:0000313" key="14">
    <source>
        <dbReference type="Proteomes" id="UP001357452"/>
    </source>
</evidence>
<dbReference type="RefSeq" id="WP_330974956.1">
    <property type="nucleotide sequence ID" value="NZ_JAZGLY010000005.1"/>
</dbReference>
<comment type="catalytic activity">
    <reaction evidence="1">
        <text>Transfers a segment of a (1-&gt;4)-alpha-D-glucan to a new position in an acceptor, which may be glucose or a (1-&gt;4)-alpha-D-glucan.</text>
        <dbReference type="EC" id="2.4.1.25"/>
    </reaction>
</comment>
<evidence type="ECO:0000256" key="7">
    <source>
        <dbReference type="ARBA" id="ARBA00022676"/>
    </source>
</evidence>
<protein>
    <recommendedName>
        <fullName evidence="5">4-alpha-glucanotransferase</fullName>
        <ecNumber evidence="4">2.4.1.25</ecNumber>
    </recommendedName>
    <alternativeName>
        <fullName evidence="10">Amylomaltase</fullName>
    </alternativeName>
    <alternativeName>
        <fullName evidence="11">Disproportionating enzyme</fullName>
    </alternativeName>
</protein>
<dbReference type="EMBL" id="JAZGLY010000005">
    <property type="protein sequence ID" value="MEE6187547.1"/>
    <property type="molecule type" value="Genomic_DNA"/>
</dbReference>
<dbReference type="Proteomes" id="UP001357452">
    <property type="component" value="Unassembled WGS sequence"/>
</dbReference>
<evidence type="ECO:0000256" key="1">
    <source>
        <dbReference type="ARBA" id="ARBA00000439"/>
    </source>
</evidence>
<dbReference type="InterPro" id="IPR003385">
    <property type="entry name" value="Glyco_hydro_77"/>
</dbReference>
<keyword evidence="8 13" id="KW-0808">Transferase</keyword>
<dbReference type="PANTHER" id="PTHR32518">
    <property type="match status" value="1"/>
</dbReference>
<comment type="subcellular location">
    <subcellularLocation>
        <location evidence="2">Cytoplasm</location>
    </subcellularLocation>
</comment>
<evidence type="ECO:0000256" key="2">
    <source>
        <dbReference type="ARBA" id="ARBA00004496"/>
    </source>
</evidence>
<evidence type="ECO:0000256" key="8">
    <source>
        <dbReference type="ARBA" id="ARBA00022679"/>
    </source>
</evidence>
<feature type="domain" description="CBM20" evidence="12">
    <location>
        <begin position="125"/>
        <end position="239"/>
    </location>
</feature>
<comment type="caution">
    <text evidence="13">The sequence shown here is derived from an EMBL/GenBank/DDBJ whole genome shotgun (WGS) entry which is preliminary data.</text>
</comment>
<dbReference type="InterPro" id="IPR002044">
    <property type="entry name" value="CBM20"/>
</dbReference>
<organism evidence="13 14">
    <name type="scientific">Niabella digestorum</name>
    <dbReference type="NCBI Taxonomy" id="3117701"/>
    <lineage>
        <taxon>Bacteria</taxon>
        <taxon>Pseudomonadati</taxon>
        <taxon>Bacteroidota</taxon>
        <taxon>Chitinophagia</taxon>
        <taxon>Chitinophagales</taxon>
        <taxon>Chitinophagaceae</taxon>
        <taxon>Niabella</taxon>
    </lineage>
</organism>
<dbReference type="PROSITE" id="PS51166">
    <property type="entry name" value="CBM20"/>
    <property type="match status" value="1"/>
</dbReference>
<dbReference type="PANTHER" id="PTHR32518:SF3">
    <property type="entry name" value="4-ALPHA-GLUCANOTRANSFERASE"/>
    <property type="match status" value="1"/>
</dbReference>
<dbReference type="SMART" id="SM01065">
    <property type="entry name" value="CBM_2"/>
    <property type="match status" value="2"/>
</dbReference>
<dbReference type="Gene3D" id="3.20.20.80">
    <property type="entry name" value="Glycosidases"/>
    <property type="match status" value="2"/>
</dbReference>
<gene>
    <name evidence="13" type="ORF">V2H41_09695</name>
</gene>
<dbReference type="EC" id="2.4.1.25" evidence="4"/>
<evidence type="ECO:0000313" key="13">
    <source>
        <dbReference type="EMBL" id="MEE6187547.1"/>
    </source>
</evidence>
<dbReference type="Pfam" id="PF00686">
    <property type="entry name" value="CBM_20"/>
    <property type="match status" value="1"/>
</dbReference>
<dbReference type="GO" id="GO:0004134">
    <property type="term" value="F:4-alpha-glucanotransferase activity"/>
    <property type="evidence" value="ECO:0007669"/>
    <property type="project" value="UniProtKB-EC"/>
</dbReference>
<accession>A0ABU7RID5</accession>
<proteinExistence type="inferred from homology"/>
<dbReference type="SUPFAM" id="SSF51445">
    <property type="entry name" value="(Trans)glycosidases"/>
    <property type="match status" value="1"/>
</dbReference>
<evidence type="ECO:0000256" key="3">
    <source>
        <dbReference type="ARBA" id="ARBA00005684"/>
    </source>
</evidence>
<dbReference type="Gene3D" id="2.60.40.10">
    <property type="entry name" value="Immunoglobulins"/>
    <property type="match status" value="2"/>
</dbReference>
<evidence type="ECO:0000259" key="12">
    <source>
        <dbReference type="PROSITE" id="PS51166"/>
    </source>
</evidence>
<keyword evidence="14" id="KW-1185">Reference proteome</keyword>
<name>A0ABU7RID5_9BACT</name>
<dbReference type="InterPro" id="IPR013783">
    <property type="entry name" value="Ig-like_fold"/>
</dbReference>
<dbReference type="SUPFAM" id="SSF49452">
    <property type="entry name" value="Starch-binding domain-like"/>
    <property type="match status" value="2"/>
</dbReference>
<dbReference type="InterPro" id="IPR013784">
    <property type="entry name" value="Carb-bd-like_fold"/>
</dbReference>
<evidence type="ECO:0000256" key="9">
    <source>
        <dbReference type="ARBA" id="ARBA00023277"/>
    </source>
</evidence>
<keyword evidence="7 13" id="KW-0328">Glycosyltransferase</keyword>
<comment type="similarity">
    <text evidence="3">Belongs to the disproportionating enzyme family.</text>
</comment>
<evidence type="ECO:0000256" key="6">
    <source>
        <dbReference type="ARBA" id="ARBA00022490"/>
    </source>
</evidence>
<evidence type="ECO:0000256" key="4">
    <source>
        <dbReference type="ARBA" id="ARBA00012560"/>
    </source>
</evidence>
<evidence type="ECO:0000256" key="5">
    <source>
        <dbReference type="ARBA" id="ARBA00020295"/>
    </source>
</evidence>
<evidence type="ECO:0000256" key="10">
    <source>
        <dbReference type="ARBA" id="ARBA00031423"/>
    </source>
</evidence>
<dbReference type="Pfam" id="PF02446">
    <property type="entry name" value="Glyco_hydro_77"/>
    <property type="match status" value="1"/>
</dbReference>
<evidence type="ECO:0000256" key="11">
    <source>
        <dbReference type="ARBA" id="ARBA00031501"/>
    </source>
</evidence>